<dbReference type="OrthoDB" id="2861944at2"/>
<evidence type="ECO:0008006" key="3">
    <source>
        <dbReference type="Google" id="ProtNLM"/>
    </source>
</evidence>
<sequence length="173" mass="19585">MMKKFFGSTNNRKMFRLAWLIIFMAGCSSHDIPEETLDFPYLDERALERPEEELTYSEVNGAYVHDFIKANKDKSVRWTATVTRVENNSTYELQEPLLPAILVTFADDLTPPPKVGDVLTFEGVLTGYGETFGKDPLWVVRPARLVSTTAEEQEALFTYQQAAQQAKEGADLP</sequence>
<gene>
    <name evidence="1" type="ORF">FZC76_06745</name>
</gene>
<proteinExistence type="predicted"/>
<comment type="caution">
    <text evidence="1">The sequence shown here is derived from an EMBL/GenBank/DDBJ whole genome shotgun (WGS) entry which is preliminary data.</text>
</comment>
<protein>
    <recommendedName>
        <fullName evidence="3">Lipoprotein</fullName>
    </recommendedName>
</protein>
<evidence type="ECO:0000313" key="2">
    <source>
        <dbReference type="Proteomes" id="UP000322524"/>
    </source>
</evidence>
<dbReference type="EMBL" id="VTEV01000002">
    <property type="protein sequence ID" value="TYS69917.1"/>
    <property type="molecule type" value="Genomic_DNA"/>
</dbReference>
<reference evidence="1 2" key="1">
    <citation type="submission" date="2019-08" db="EMBL/GenBank/DDBJ databases">
        <title>Bacillus genomes from the desert of Cuatro Cienegas, Coahuila.</title>
        <authorList>
            <person name="Olmedo-Alvarez G."/>
        </authorList>
    </citation>
    <scope>NUCLEOTIDE SEQUENCE [LARGE SCALE GENOMIC DNA]</scope>
    <source>
        <strain evidence="1 2">CH28_1T</strain>
    </source>
</reference>
<name>A0A5D4T2I8_9BACI</name>
<accession>A0A5D4T2I8</accession>
<dbReference type="Proteomes" id="UP000322524">
    <property type="component" value="Unassembled WGS sequence"/>
</dbReference>
<evidence type="ECO:0000313" key="1">
    <source>
        <dbReference type="EMBL" id="TYS69917.1"/>
    </source>
</evidence>
<dbReference type="PROSITE" id="PS51257">
    <property type="entry name" value="PROKAR_LIPOPROTEIN"/>
    <property type="match status" value="1"/>
</dbReference>
<organism evidence="1 2">
    <name type="scientific">Sutcliffiella horikoshii</name>
    <dbReference type="NCBI Taxonomy" id="79883"/>
    <lineage>
        <taxon>Bacteria</taxon>
        <taxon>Bacillati</taxon>
        <taxon>Bacillota</taxon>
        <taxon>Bacilli</taxon>
        <taxon>Bacillales</taxon>
        <taxon>Bacillaceae</taxon>
        <taxon>Sutcliffiella</taxon>
    </lineage>
</organism>
<dbReference type="RefSeq" id="WP_148987478.1">
    <property type="nucleotide sequence ID" value="NZ_VTEV01000002.1"/>
</dbReference>
<dbReference type="AlphaFoldDB" id="A0A5D4T2I8"/>